<dbReference type="Gene3D" id="1.20.1280.140">
    <property type="match status" value="1"/>
</dbReference>
<evidence type="ECO:0000313" key="2">
    <source>
        <dbReference type="EMBL" id="KAK5991990.1"/>
    </source>
</evidence>
<keyword evidence="3" id="KW-1185">Reference proteome</keyword>
<reference evidence="2 3" key="1">
    <citation type="submission" date="2024-01" db="EMBL/GenBank/DDBJ databases">
        <title>Complete genome of Cladobotryum mycophilum ATHUM6906.</title>
        <authorList>
            <person name="Christinaki A.C."/>
            <person name="Myridakis A.I."/>
            <person name="Kouvelis V.N."/>
        </authorList>
    </citation>
    <scope>NUCLEOTIDE SEQUENCE [LARGE SCALE GENOMIC DNA]</scope>
    <source>
        <strain evidence="2 3">ATHUM6906</strain>
    </source>
</reference>
<dbReference type="EMBL" id="JAVFKD010000012">
    <property type="protein sequence ID" value="KAK5991990.1"/>
    <property type="molecule type" value="Genomic_DNA"/>
</dbReference>
<sequence length="179" mass="18804">MKYIALSLALLTIGTFSHVARPRDLSIQDALSTVSRDLTGLDKSVQAFSGTHESITAAISTLIKTIKEGKTGVDGSKDLTLVEALGLQQPLHELKAQFEAAANDVKGKKAVIQKSKLCGTIRPQAGEISKAIDPFSKAIASKNPAAAQPVVQQSLDGLKTAVSSLVGEFSENNCKDAMA</sequence>
<dbReference type="InterPro" id="IPR021054">
    <property type="entry name" value="Cell_wall_mannoprotein_1"/>
</dbReference>
<dbReference type="Proteomes" id="UP001338125">
    <property type="component" value="Unassembled WGS sequence"/>
</dbReference>
<protein>
    <recommendedName>
        <fullName evidence="4">Cell wall protein</fullName>
    </recommendedName>
</protein>
<dbReference type="PANTHER" id="PTHR38123:SF6">
    <property type="entry name" value="CELL WALL SERINE-THREONINE-RICH GALACTOMANNOPROTEIN MP1 (AFU_ORTHOLOGUE AFUA_4G03240)"/>
    <property type="match status" value="1"/>
</dbReference>
<dbReference type="PANTHER" id="PTHR38123">
    <property type="entry name" value="CELL WALL SERINE-THREONINE-RICH GALACTOMANNOPROTEIN MP1 (AFU_ORTHOLOGUE AFUA_4G03240)"/>
    <property type="match status" value="1"/>
</dbReference>
<feature type="signal peptide" evidence="1">
    <location>
        <begin position="1"/>
        <end position="22"/>
    </location>
</feature>
<name>A0ABR0SIL3_9HYPO</name>
<accession>A0ABR0SIL3</accession>
<keyword evidence="1" id="KW-0732">Signal</keyword>
<gene>
    <name evidence="2" type="ORF">PT974_05386</name>
</gene>
<proteinExistence type="predicted"/>
<evidence type="ECO:0000256" key="1">
    <source>
        <dbReference type="SAM" id="SignalP"/>
    </source>
</evidence>
<evidence type="ECO:0008006" key="4">
    <source>
        <dbReference type="Google" id="ProtNLM"/>
    </source>
</evidence>
<feature type="chain" id="PRO_5047127899" description="Cell wall protein" evidence="1">
    <location>
        <begin position="23"/>
        <end position="179"/>
    </location>
</feature>
<organism evidence="2 3">
    <name type="scientific">Cladobotryum mycophilum</name>
    <dbReference type="NCBI Taxonomy" id="491253"/>
    <lineage>
        <taxon>Eukaryota</taxon>
        <taxon>Fungi</taxon>
        <taxon>Dikarya</taxon>
        <taxon>Ascomycota</taxon>
        <taxon>Pezizomycotina</taxon>
        <taxon>Sordariomycetes</taxon>
        <taxon>Hypocreomycetidae</taxon>
        <taxon>Hypocreales</taxon>
        <taxon>Hypocreaceae</taxon>
        <taxon>Cladobotryum</taxon>
    </lineage>
</organism>
<comment type="caution">
    <text evidence="2">The sequence shown here is derived from an EMBL/GenBank/DDBJ whole genome shotgun (WGS) entry which is preliminary data.</text>
</comment>
<evidence type="ECO:0000313" key="3">
    <source>
        <dbReference type="Proteomes" id="UP001338125"/>
    </source>
</evidence>
<dbReference type="Pfam" id="PF12296">
    <property type="entry name" value="HsbA"/>
    <property type="match status" value="1"/>
</dbReference>